<reference evidence="9" key="1">
    <citation type="journal article" date="2014" name="Int. J. Syst. Evol. Microbiol.">
        <title>Complete genome sequence of Corynebacterium casei LMG S-19264T (=DSM 44701T), isolated from a smear-ripened cheese.</title>
        <authorList>
            <consortium name="US DOE Joint Genome Institute (JGI-PGF)"/>
            <person name="Walter F."/>
            <person name="Albersmeier A."/>
            <person name="Kalinowski J."/>
            <person name="Ruckert C."/>
        </authorList>
    </citation>
    <scope>NUCLEOTIDE SEQUENCE</scope>
    <source>
        <strain evidence="9">CGMCC 1.15290</strain>
    </source>
</reference>
<evidence type="ECO:0000256" key="6">
    <source>
        <dbReference type="SAM" id="Coils"/>
    </source>
</evidence>
<evidence type="ECO:0000313" key="10">
    <source>
        <dbReference type="Proteomes" id="UP000627292"/>
    </source>
</evidence>
<feature type="domain" description="Histidine kinase/HSP90-like ATPase" evidence="8">
    <location>
        <begin position="436"/>
        <end position="527"/>
    </location>
</feature>
<dbReference type="SMART" id="SM00028">
    <property type="entry name" value="TPR"/>
    <property type="match status" value="3"/>
</dbReference>
<evidence type="ECO:0000256" key="5">
    <source>
        <dbReference type="ARBA" id="ARBA00023012"/>
    </source>
</evidence>
<dbReference type="SUPFAM" id="SSF48452">
    <property type="entry name" value="TPR-like"/>
    <property type="match status" value="1"/>
</dbReference>
<dbReference type="GO" id="GO:0004673">
    <property type="term" value="F:protein histidine kinase activity"/>
    <property type="evidence" value="ECO:0007669"/>
    <property type="project" value="UniProtKB-EC"/>
</dbReference>
<evidence type="ECO:0000259" key="8">
    <source>
        <dbReference type="SMART" id="SM00387"/>
    </source>
</evidence>
<keyword evidence="5" id="KW-0902">Two-component regulatory system</keyword>
<dbReference type="GO" id="GO:0000160">
    <property type="term" value="P:phosphorelay signal transduction system"/>
    <property type="evidence" value="ECO:0007669"/>
    <property type="project" value="UniProtKB-KW"/>
</dbReference>
<feature type="coiled-coil region" evidence="6">
    <location>
        <begin position="273"/>
        <end position="300"/>
    </location>
</feature>
<evidence type="ECO:0000256" key="7">
    <source>
        <dbReference type="SAM" id="Phobius"/>
    </source>
</evidence>
<dbReference type="EMBL" id="BMIB01000002">
    <property type="protein sequence ID" value="GGH66904.1"/>
    <property type="molecule type" value="Genomic_DNA"/>
</dbReference>
<dbReference type="Proteomes" id="UP000627292">
    <property type="component" value="Unassembled WGS sequence"/>
</dbReference>
<evidence type="ECO:0000256" key="3">
    <source>
        <dbReference type="ARBA" id="ARBA00022679"/>
    </source>
</evidence>
<keyword evidence="7" id="KW-1133">Transmembrane helix</keyword>
<dbReference type="EC" id="2.7.13.3" evidence="2"/>
<name>A0A917IWS5_9BACT</name>
<dbReference type="Pfam" id="PF02518">
    <property type="entry name" value="HATPase_c"/>
    <property type="match status" value="1"/>
</dbReference>
<organism evidence="9 10">
    <name type="scientific">Filimonas zeae</name>
    <dbReference type="NCBI Taxonomy" id="1737353"/>
    <lineage>
        <taxon>Bacteria</taxon>
        <taxon>Pseudomonadati</taxon>
        <taxon>Bacteroidota</taxon>
        <taxon>Chitinophagia</taxon>
        <taxon>Chitinophagales</taxon>
        <taxon>Chitinophagaceae</taxon>
        <taxon>Filimonas</taxon>
    </lineage>
</organism>
<comment type="catalytic activity">
    <reaction evidence="1">
        <text>ATP + protein L-histidine = ADP + protein N-phospho-L-histidine.</text>
        <dbReference type="EC" id="2.7.13.3"/>
    </reaction>
</comment>
<keyword evidence="7" id="KW-0812">Transmembrane</keyword>
<dbReference type="SUPFAM" id="SSF55874">
    <property type="entry name" value="ATPase domain of HSP90 chaperone/DNA topoisomerase II/histidine kinase"/>
    <property type="match status" value="1"/>
</dbReference>
<dbReference type="InterPro" id="IPR050482">
    <property type="entry name" value="Sensor_HK_TwoCompSys"/>
</dbReference>
<keyword evidence="6" id="KW-0175">Coiled coil</keyword>
<keyword evidence="4" id="KW-0418">Kinase</keyword>
<dbReference type="InterPro" id="IPR036890">
    <property type="entry name" value="HATPase_C_sf"/>
</dbReference>
<evidence type="ECO:0000256" key="4">
    <source>
        <dbReference type="ARBA" id="ARBA00022777"/>
    </source>
</evidence>
<evidence type="ECO:0000256" key="2">
    <source>
        <dbReference type="ARBA" id="ARBA00012438"/>
    </source>
</evidence>
<gene>
    <name evidence="9" type="ORF">GCM10011379_21570</name>
</gene>
<dbReference type="InterPro" id="IPR003594">
    <property type="entry name" value="HATPase_dom"/>
</dbReference>
<dbReference type="SMART" id="SM00387">
    <property type="entry name" value="HATPase_c"/>
    <property type="match status" value="1"/>
</dbReference>
<proteinExistence type="predicted"/>
<keyword evidence="10" id="KW-1185">Reference proteome</keyword>
<comment type="caution">
    <text evidence="9">The sequence shown here is derived from an EMBL/GenBank/DDBJ whole genome shotgun (WGS) entry which is preliminary data.</text>
</comment>
<keyword evidence="7" id="KW-0472">Membrane</keyword>
<dbReference type="CDD" id="cd16917">
    <property type="entry name" value="HATPase_UhpB-NarQ-NarX-like"/>
    <property type="match status" value="1"/>
</dbReference>
<evidence type="ECO:0000313" key="9">
    <source>
        <dbReference type="EMBL" id="GGH66904.1"/>
    </source>
</evidence>
<keyword evidence="3" id="KW-0808">Transferase</keyword>
<dbReference type="InterPro" id="IPR011990">
    <property type="entry name" value="TPR-like_helical_dom_sf"/>
</dbReference>
<protein>
    <recommendedName>
        <fullName evidence="2">histidine kinase</fullName>
        <ecNumber evidence="2">2.7.13.3</ecNumber>
    </recommendedName>
</protein>
<dbReference type="AlphaFoldDB" id="A0A917IWS5"/>
<dbReference type="Gene3D" id="3.30.565.10">
    <property type="entry name" value="Histidine kinase-like ATPase, C-terminal domain"/>
    <property type="match status" value="1"/>
</dbReference>
<sequence>MVREPDYAKAESLIYRQNDSAFYYFTRVVQHSKDSLLVAMAYNNMAAIQSDAGDYFGSQESLLTSLKYLDERRERDHYCLSSDFNELGSTSLNLKNYEAAIGYYNLALKFAQNEDYKLVFLNNKALAWQKKKDFERAIALYDSVLGNPVPDAKVYARLLSNRARTKWLQQPAYNAAPEFWSALGIRLKQEDAWGQNASYAHLSDYYARSHPDSALIYAHKMYTVARQLNSADDEMEALQKLIALSTATSSKQYFTRYQYLNDSTQTARSNAKNQFALIRYESEKNKAENLELQKENADKKLQIIQQWFVIGGVLLILFYAWGWYRKRKRKLEWRAQNAIREHQLKTSQKVHDVVANGLYRIMVEVEHQEVIDKESLLDKIEEMYEQSRDISYEHTETAETDFQEAVAGLFETFATQQTKVMGVGNNKALWQKVDARAKTEVRHILQELLVNMKKHSHADNVVIRFEQVNNQVNILYTDDGVGLPAGNISGNGLTNTGNRIQGLNGTITFDTGAVKGTRILISFPIEYTHD</sequence>
<accession>A0A917IWS5</accession>
<dbReference type="PANTHER" id="PTHR24421">
    <property type="entry name" value="NITRATE/NITRITE SENSOR PROTEIN NARX-RELATED"/>
    <property type="match status" value="1"/>
</dbReference>
<dbReference type="Gene3D" id="1.25.40.10">
    <property type="entry name" value="Tetratricopeptide repeat domain"/>
    <property type="match status" value="1"/>
</dbReference>
<dbReference type="PANTHER" id="PTHR24421:SF10">
    <property type="entry name" value="NITRATE_NITRITE SENSOR PROTEIN NARQ"/>
    <property type="match status" value="1"/>
</dbReference>
<evidence type="ECO:0000256" key="1">
    <source>
        <dbReference type="ARBA" id="ARBA00000085"/>
    </source>
</evidence>
<dbReference type="InterPro" id="IPR019734">
    <property type="entry name" value="TPR_rpt"/>
</dbReference>
<feature type="transmembrane region" description="Helical" evidence="7">
    <location>
        <begin position="304"/>
        <end position="324"/>
    </location>
</feature>
<reference evidence="9" key="2">
    <citation type="submission" date="2020-09" db="EMBL/GenBank/DDBJ databases">
        <authorList>
            <person name="Sun Q."/>
            <person name="Zhou Y."/>
        </authorList>
    </citation>
    <scope>NUCLEOTIDE SEQUENCE</scope>
    <source>
        <strain evidence="9">CGMCC 1.15290</strain>
    </source>
</reference>